<proteinExistence type="predicted"/>
<dbReference type="EMBL" id="JNBR01000456">
    <property type="protein sequence ID" value="OQR92498.1"/>
    <property type="molecule type" value="Genomic_DNA"/>
</dbReference>
<feature type="repeat" description="ANK" evidence="3">
    <location>
        <begin position="385"/>
        <end position="417"/>
    </location>
</feature>
<feature type="repeat" description="ANK" evidence="3">
    <location>
        <begin position="420"/>
        <end position="452"/>
    </location>
</feature>
<dbReference type="OrthoDB" id="77217at2759"/>
<dbReference type="Gene3D" id="1.25.40.20">
    <property type="entry name" value="Ankyrin repeat-containing domain"/>
    <property type="match status" value="1"/>
</dbReference>
<comment type="caution">
    <text evidence="5">The sequence shown here is derived from an EMBL/GenBank/DDBJ whole genome shotgun (WGS) entry which is preliminary data.</text>
</comment>
<evidence type="ECO:0000256" key="3">
    <source>
        <dbReference type="PROSITE-ProRule" id="PRU00023"/>
    </source>
</evidence>
<dbReference type="PROSITE" id="PS50088">
    <property type="entry name" value="ANK_REPEAT"/>
    <property type="match status" value="2"/>
</dbReference>
<dbReference type="Proteomes" id="UP000243579">
    <property type="component" value="Unassembled WGS sequence"/>
</dbReference>
<evidence type="ECO:0000256" key="4">
    <source>
        <dbReference type="SAM" id="MobiDB-lite"/>
    </source>
</evidence>
<protein>
    <submittedName>
        <fullName evidence="5">Uncharacterized protein</fullName>
    </submittedName>
</protein>
<dbReference type="PROSITE" id="PS50297">
    <property type="entry name" value="ANK_REP_REGION"/>
    <property type="match status" value="2"/>
</dbReference>
<accession>A0A1V9Z3C3</accession>
<evidence type="ECO:0000313" key="6">
    <source>
        <dbReference type="Proteomes" id="UP000243579"/>
    </source>
</evidence>
<dbReference type="PANTHER" id="PTHR24201">
    <property type="entry name" value="ANK_REP_REGION DOMAIN-CONTAINING PROTEIN"/>
    <property type="match status" value="1"/>
</dbReference>
<reference evidence="5 6" key="1">
    <citation type="journal article" date="2014" name="Genome Biol. Evol.">
        <title>The secreted proteins of Achlya hypogyna and Thraustotheca clavata identify the ancestral oomycete secretome and reveal gene acquisitions by horizontal gene transfer.</title>
        <authorList>
            <person name="Misner I."/>
            <person name="Blouin N."/>
            <person name="Leonard G."/>
            <person name="Richards T.A."/>
            <person name="Lane C.E."/>
        </authorList>
    </citation>
    <scope>NUCLEOTIDE SEQUENCE [LARGE SCALE GENOMIC DNA]</scope>
    <source>
        <strain evidence="5 6">ATCC 48635</strain>
    </source>
</reference>
<evidence type="ECO:0000313" key="5">
    <source>
        <dbReference type="EMBL" id="OQR92498.1"/>
    </source>
</evidence>
<organism evidence="5 6">
    <name type="scientific">Achlya hypogyna</name>
    <name type="common">Oomycete</name>
    <name type="synonym">Protoachlya hypogyna</name>
    <dbReference type="NCBI Taxonomy" id="1202772"/>
    <lineage>
        <taxon>Eukaryota</taxon>
        <taxon>Sar</taxon>
        <taxon>Stramenopiles</taxon>
        <taxon>Oomycota</taxon>
        <taxon>Saprolegniomycetes</taxon>
        <taxon>Saprolegniales</taxon>
        <taxon>Achlyaceae</taxon>
        <taxon>Achlya</taxon>
    </lineage>
</organism>
<feature type="region of interest" description="Disordered" evidence="4">
    <location>
        <begin position="857"/>
        <end position="879"/>
    </location>
</feature>
<dbReference type="SMART" id="SM00248">
    <property type="entry name" value="ANK"/>
    <property type="match status" value="3"/>
</dbReference>
<dbReference type="Pfam" id="PF12796">
    <property type="entry name" value="Ank_2"/>
    <property type="match status" value="1"/>
</dbReference>
<evidence type="ECO:0000256" key="1">
    <source>
        <dbReference type="ARBA" id="ARBA00022737"/>
    </source>
</evidence>
<feature type="region of interest" description="Disordered" evidence="4">
    <location>
        <begin position="253"/>
        <end position="284"/>
    </location>
</feature>
<name>A0A1V9Z3C3_ACHHY</name>
<dbReference type="GO" id="GO:0005634">
    <property type="term" value="C:nucleus"/>
    <property type="evidence" value="ECO:0007669"/>
    <property type="project" value="TreeGrafter"/>
</dbReference>
<keyword evidence="6" id="KW-1185">Reference proteome</keyword>
<keyword evidence="1" id="KW-0677">Repeat</keyword>
<feature type="region of interest" description="Disordered" evidence="4">
    <location>
        <begin position="946"/>
        <end position="974"/>
    </location>
</feature>
<sequence>MTFSKPRFVSKEQRDKRHVAATTIQCAVRTHRARIYVIEVRAQRAPAPATANILDEAYGRKCSHIATLLNDLEVQIHLRGSLLDDNNVPSEVVAIVDDFTSTYTSLRSTFRAVEAVIAELADQNMLASKLEDVNETLLQVQKGCVRLARFLAEKDSVFCALDADHLDCAWTDYKSLCDGAVADAAVHKALLHCEGLFRKALGPSAFQAGAGINRMRLGDKVFVDWHERVVEAIAGVSELRAAVAAAPMPPTEVPLSAAPPSTCDIAPAPEPPKDTGSPRPPKDKYDLAYLQSRWAKGLAQRSGDAEALKQRTQAEARQRAVEFQGRCRVQKAYREERNRYKLTIWEAVAEGWPVDKISQLVAQETKKAMQDGVSSFRLRDSTSENGRTLLQLACWWGHDHLVRYFVEKGSNLGQFDCVGNRFTLLHDAARAGHATVVRTLLEFGLSPSLPDSYGDLPLHWAARRNHLDATKALMEVVGKTRAAQVARWRTLGTRNHRGRIPMDLTTSFCLRAYLVDEQDKAIRGLEAHAAETDTDSSSVDPHLVALRRRHAVVAPVSSLRRELSFSKLSSTLVAPRAVTPKLRPIDASDDIDTRRQKELRVKKATAKAVKHFALGGAKRVRVRLAGQKFKSPLQSRKSSTGLHRASSGAIGSYALEDWACTLARWTESGTMCRTVATRRLLPSALQSLTIDGALDHRRHTDRALVEILVPKHEFPALSQHDIVGSGFESIAKYLETYDACAFGPHDKWDAMRYMAVRALFRECAAAKRSAMHRACVARCLEWIERTGNERDEALRASSIAKLDAIKLHHASDDFGKAPHGSYADAPVAEQIERYQHRDLRTSHIHRVAELKEKGIALAMPPPLPPATVRRSNQAESQELERQRAGYKFHTPETDAEFALNEVWRQRREEEATAKVKRDEVATVLAQWTMDRSRDEADLLRKQESTRMMTHRASTPVLPRPATTGGSNQEELDRPTTAKSLVTAPVVIKRSSQAAAGMRFRNPLPANFKRSTMAVKEATVVAATPVGRSYSMSDIRVESAPEPEPPVASYPASYMLGLPTEAAMTPPLQRVKRKKPKNDVRGIVPAQPVPSDPEFRLFHQATTARQCVPIKGEGKKYGMSALRKEELDEINDIRAAFERHHISFNAPVFERALLTPEDRPALECIKRLPTAGSKLLENPFPLQKSTLHKARSS</sequence>
<gene>
    <name evidence="5" type="ORF">ACHHYP_03653</name>
</gene>
<dbReference type="PANTHER" id="PTHR24201:SF2">
    <property type="entry name" value="ANKYRIN REPEAT DOMAIN-CONTAINING PROTEIN 42"/>
    <property type="match status" value="1"/>
</dbReference>
<evidence type="ECO:0000256" key="2">
    <source>
        <dbReference type="ARBA" id="ARBA00023043"/>
    </source>
</evidence>
<keyword evidence="2 3" id="KW-0040">ANK repeat</keyword>
<dbReference type="InterPro" id="IPR050776">
    <property type="entry name" value="Ank_Repeat/CDKN_Inhibitor"/>
</dbReference>
<dbReference type="InterPro" id="IPR036770">
    <property type="entry name" value="Ankyrin_rpt-contain_sf"/>
</dbReference>
<dbReference type="AlphaFoldDB" id="A0A1V9Z3C3"/>
<dbReference type="SUPFAM" id="SSF48403">
    <property type="entry name" value="Ankyrin repeat"/>
    <property type="match status" value="1"/>
</dbReference>
<dbReference type="InterPro" id="IPR002110">
    <property type="entry name" value="Ankyrin_rpt"/>
</dbReference>
<dbReference type="STRING" id="1202772.A0A1V9Z3C3"/>
<dbReference type="PROSITE" id="PS50096">
    <property type="entry name" value="IQ"/>
    <property type="match status" value="1"/>
</dbReference>